<gene>
    <name evidence="1" type="ORF">GSTUAT00007095001</name>
</gene>
<proteinExistence type="predicted"/>
<organism evidence="1 2">
    <name type="scientific">Tuber aestivum</name>
    <name type="common">summer truffle</name>
    <dbReference type="NCBI Taxonomy" id="59557"/>
    <lineage>
        <taxon>Eukaryota</taxon>
        <taxon>Fungi</taxon>
        <taxon>Dikarya</taxon>
        <taxon>Ascomycota</taxon>
        <taxon>Pezizomycotina</taxon>
        <taxon>Pezizomycetes</taxon>
        <taxon>Pezizales</taxon>
        <taxon>Tuberaceae</taxon>
        <taxon>Tuber</taxon>
    </lineage>
</organism>
<dbReference type="AlphaFoldDB" id="A0A292PQP3"/>
<evidence type="ECO:0000313" key="2">
    <source>
        <dbReference type="Proteomes" id="UP001412239"/>
    </source>
</evidence>
<dbReference type="Proteomes" id="UP001412239">
    <property type="component" value="Unassembled WGS sequence"/>
</dbReference>
<reference evidence="1" key="1">
    <citation type="submission" date="2015-10" db="EMBL/GenBank/DDBJ databases">
        <authorList>
            <person name="Regsiter A."/>
            <person name="william w."/>
        </authorList>
    </citation>
    <scope>NUCLEOTIDE SEQUENCE</scope>
    <source>
        <strain evidence="1">Montdore</strain>
    </source>
</reference>
<keyword evidence="2" id="KW-1185">Reference proteome</keyword>
<dbReference type="EMBL" id="LN891112">
    <property type="protein sequence ID" value="CUS08810.1"/>
    <property type="molecule type" value="Genomic_DNA"/>
</dbReference>
<accession>A0A292PQP3</accession>
<evidence type="ECO:0000313" key="1">
    <source>
        <dbReference type="EMBL" id="CUS08810.1"/>
    </source>
</evidence>
<sequence>MISQFFQMDRLVVEGGASGKLKGRRGDIVRQKELG</sequence>
<name>A0A292PQP3_9PEZI</name>
<protein>
    <submittedName>
        <fullName evidence="1">Uncharacterized protein</fullName>
    </submittedName>
</protein>